<sequence>MASLLDSPELLRSLVDALESPLNVVLPEQVAANAADFHAVFGKHRLRGRVLFAHKATGSSALLRRLAAADGAAGVDVASLGELQHALACGFTGDRITATGPKNPRFLWLAARVGATVAVDSVGELDSVAALVDAHALPRCRILIRLSGFTAPAVRVLSRRSRFGIPARDLEDALEHVSRHRAAVELIGVSYHLDTTSLTEKATALEGCLTALRTCREHGFDPQVIDVGGGFGISYLDEREAWEQYTSALSDAVLGSRPAMTWGNHGYGLRNDKGTLRGSLGLYPSWRPTAGAQYLDELLAAPSAAHGGRRLATLVLEHLYDVHAEPGRALLDQCGVTLASVLEVRPSLADSADLWVRLGAKADDVALEEHGVLMDPVLLSPAGANSDTDGGPVGVHLFGNLCLETDLITRRTVYLPRAPRTGDLLAFVNTAAYCMDFHSSRAQRHPAARKVAAWRSGETWQWCLDEAYWPHTQQGERS</sequence>
<comment type="caution">
    <text evidence="4">The sequence shown here is derived from an EMBL/GenBank/DDBJ whole genome shotgun (WGS) entry which is preliminary data.</text>
</comment>
<organism evidence="4 5">
    <name type="scientific">Streptomyces polygonati</name>
    <dbReference type="NCBI Taxonomy" id="1617087"/>
    <lineage>
        <taxon>Bacteria</taxon>
        <taxon>Bacillati</taxon>
        <taxon>Actinomycetota</taxon>
        <taxon>Actinomycetes</taxon>
        <taxon>Kitasatosporales</taxon>
        <taxon>Streptomycetaceae</taxon>
        <taxon>Streptomyces</taxon>
    </lineage>
</organism>
<feature type="domain" description="Orn/DAP/Arg decarboxylase 2 N-terminal" evidence="3">
    <location>
        <begin position="30"/>
        <end position="253"/>
    </location>
</feature>
<evidence type="ECO:0000313" key="4">
    <source>
        <dbReference type="EMBL" id="MFC4034712.1"/>
    </source>
</evidence>
<reference evidence="5" key="1">
    <citation type="journal article" date="2019" name="Int. J. Syst. Evol. Microbiol.">
        <title>The Global Catalogue of Microorganisms (GCM) 10K type strain sequencing project: providing services to taxonomists for standard genome sequencing and annotation.</title>
        <authorList>
            <consortium name="The Broad Institute Genomics Platform"/>
            <consortium name="The Broad Institute Genome Sequencing Center for Infectious Disease"/>
            <person name="Wu L."/>
            <person name="Ma J."/>
        </authorList>
    </citation>
    <scope>NUCLEOTIDE SEQUENCE [LARGE SCALE GENOMIC DNA]</scope>
    <source>
        <strain evidence="5">CGMCC 4.7237</strain>
    </source>
</reference>
<evidence type="ECO:0000256" key="1">
    <source>
        <dbReference type="ARBA" id="ARBA00001933"/>
    </source>
</evidence>
<comment type="cofactor">
    <cofactor evidence="1">
        <name>pyridoxal 5'-phosphate</name>
        <dbReference type="ChEBI" id="CHEBI:597326"/>
    </cofactor>
</comment>
<dbReference type="InterPro" id="IPR000183">
    <property type="entry name" value="Orn/DAP/Arg_de-COase"/>
</dbReference>
<proteinExistence type="predicted"/>
<dbReference type="SUPFAM" id="SSF51419">
    <property type="entry name" value="PLP-binding barrel"/>
    <property type="match status" value="1"/>
</dbReference>
<evidence type="ECO:0000256" key="2">
    <source>
        <dbReference type="ARBA" id="ARBA00022898"/>
    </source>
</evidence>
<dbReference type="PANTHER" id="PTHR43727:SF2">
    <property type="entry name" value="GROUP IV DECARBOXYLASE"/>
    <property type="match status" value="1"/>
</dbReference>
<dbReference type="EMBL" id="JBHSBB010000016">
    <property type="protein sequence ID" value="MFC4034712.1"/>
    <property type="molecule type" value="Genomic_DNA"/>
</dbReference>
<dbReference type="Pfam" id="PF02784">
    <property type="entry name" value="Orn_Arg_deC_N"/>
    <property type="match status" value="1"/>
</dbReference>
<dbReference type="InterPro" id="IPR009006">
    <property type="entry name" value="Ala_racemase/Decarboxylase_C"/>
</dbReference>
<dbReference type="Gene3D" id="3.20.20.10">
    <property type="entry name" value="Alanine racemase"/>
    <property type="match status" value="1"/>
</dbReference>
<dbReference type="InterPro" id="IPR029066">
    <property type="entry name" value="PLP-binding_barrel"/>
</dbReference>
<dbReference type="Gene3D" id="2.40.37.10">
    <property type="entry name" value="Lyase, Ornithine Decarboxylase, Chain A, domain 1"/>
    <property type="match status" value="1"/>
</dbReference>
<keyword evidence="2" id="KW-0663">Pyridoxal phosphate</keyword>
<dbReference type="Proteomes" id="UP001595765">
    <property type="component" value="Unassembled WGS sequence"/>
</dbReference>
<name>A0ABV8HUP1_9ACTN</name>
<dbReference type="SUPFAM" id="SSF50621">
    <property type="entry name" value="Alanine racemase C-terminal domain-like"/>
    <property type="match status" value="1"/>
</dbReference>
<dbReference type="RefSeq" id="WP_386433391.1">
    <property type="nucleotide sequence ID" value="NZ_JBHSBB010000016.1"/>
</dbReference>
<dbReference type="PRINTS" id="PR01179">
    <property type="entry name" value="ODADCRBXLASE"/>
</dbReference>
<dbReference type="PROSITE" id="PS00879">
    <property type="entry name" value="ODR_DC_2_2"/>
    <property type="match status" value="1"/>
</dbReference>
<gene>
    <name evidence="4" type="ORF">ACFO3J_25055</name>
</gene>
<dbReference type="InterPro" id="IPR022657">
    <property type="entry name" value="De-COase2_CS"/>
</dbReference>
<protein>
    <submittedName>
        <fullName evidence="4">Y4yA family PLP-dependent enzyme</fullName>
    </submittedName>
</protein>
<keyword evidence="5" id="KW-1185">Reference proteome</keyword>
<dbReference type="PANTHER" id="PTHR43727">
    <property type="entry name" value="DIAMINOPIMELATE DECARBOXYLASE"/>
    <property type="match status" value="1"/>
</dbReference>
<evidence type="ECO:0000259" key="3">
    <source>
        <dbReference type="Pfam" id="PF02784"/>
    </source>
</evidence>
<evidence type="ECO:0000313" key="5">
    <source>
        <dbReference type="Proteomes" id="UP001595765"/>
    </source>
</evidence>
<dbReference type="InterPro" id="IPR022644">
    <property type="entry name" value="De-COase2_N"/>
</dbReference>
<accession>A0ABV8HUP1</accession>